<evidence type="ECO:0000313" key="1">
    <source>
        <dbReference type="EMBL" id="VFU38709.1"/>
    </source>
</evidence>
<protein>
    <submittedName>
        <fullName evidence="1">Uncharacterized protein</fullName>
    </submittedName>
</protein>
<dbReference type="AlphaFoldDB" id="A0A6N2LC16"/>
<sequence length="72" mass="8467">MKPSLEKFPQEELHQATMEESMGTTLLIHVNSLFFNLTSWPIETDIWNYDEVRSTWPMTKLELASLVLRNVQ</sequence>
<dbReference type="EMBL" id="CAADRP010001446">
    <property type="protein sequence ID" value="VFU38709.1"/>
    <property type="molecule type" value="Genomic_DNA"/>
</dbReference>
<accession>A0A6N2LC16</accession>
<reference evidence="1" key="1">
    <citation type="submission" date="2019-03" db="EMBL/GenBank/DDBJ databases">
        <authorList>
            <person name="Mank J."/>
            <person name="Almeida P."/>
        </authorList>
    </citation>
    <scope>NUCLEOTIDE SEQUENCE</scope>
    <source>
        <strain evidence="1">78183</strain>
    </source>
</reference>
<name>A0A6N2LC16_SALVM</name>
<organism evidence="1">
    <name type="scientific">Salix viminalis</name>
    <name type="common">Common osier</name>
    <name type="synonym">Basket willow</name>
    <dbReference type="NCBI Taxonomy" id="40686"/>
    <lineage>
        <taxon>Eukaryota</taxon>
        <taxon>Viridiplantae</taxon>
        <taxon>Streptophyta</taxon>
        <taxon>Embryophyta</taxon>
        <taxon>Tracheophyta</taxon>
        <taxon>Spermatophyta</taxon>
        <taxon>Magnoliopsida</taxon>
        <taxon>eudicotyledons</taxon>
        <taxon>Gunneridae</taxon>
        <taxon>Pentapetalae</taxon>
        <taxon>rosids</taxon>
        <taxon>fabids</taxon>
        <taxon>Malpighiales</taxon>
        <taxon>Salicaceae</taxon>
        <taxon>Saliceae</taxon>
        <taxon>Salix</taxon>
    </lineage>
</organism>
<gene>
    <name evidence="1" type="ORF">SVIM_LOCUS212381</name>
</gene>
<proteinExistence type="predicted"/>